<evidence type="ECO:0000256" key="1">
    <source>
        <dbReference type="SAM" id="MobiDB-lite"/>
    </source>
</evidence>
<feature type="region of interest" description="Disordered" evidence="1">
    <location>
        <begin position="1"/>
        <end position="53"/>
    </location>
</feature>
<sequence>MMEDHDYTLASPLPEDSAIDFDPSADLLDQELTHTPTKAPVSKKKKRDKPCEESAMESILKAVNEVKVALENQSGKLDTQTELLRKFEERIEANTGDIKVNQAAITILQQSGGE</sequence>
<keyword evidence="3" id="KW-1185">Reference proteome</keyword>
<dbReference type="AlphaFoldDB" id="A0AAV2LZM7"/>
<dbReference type="EMBL" id="OZ035827">
    <property type="protein sequence ID" value="CAL1606500.1"/>
    <property type="molecule type" value="Genomic_DNA"/>
</dbReference>
<name>A0AAV2LZM7_KNICA</name>
<organism evidence="2 3">
    <name type="scientific">Knipowitschia caucasica</name>
    <name type="common">Caucasian dwarf goby</name>
    <name type="synonym">Pomatoschistus caucasicus</name>
    <dbReference type="NCBI Taxonomy" id="637954"/>
    <lineage>
        <taxon>Eukaryota</taxon>
        <taxon>Metazoa</taxon>
        <taxon>Chordata</taxon>
        <taxon>Craniata</taxon>
        <taxon>Vertebrata</taxon>
        <taxon>Euteleostomi</taxon>
        <taxon>Actinopterygii</taxon>
        <taxon>Neopterygii</taxon>
        <taxon>Teleostei</taxon>
        <taxon>Neoteleostei</taxon>
        <taxon>Acanthomorphata</taxon>
        <taxon>Gobiaria</taxon>
        <taxon>Gobiiformes</taxon>
        <taxon>Gobioidei</taxon>
        <taxon>Gobiidae</taxon>
        <taxon>Gobiinae</taxon>
        <taxon>Knipowitschia</taxon>
    </lineage>
</organism>
<proteinExistence type="predicted"/>
<reference evidence="2 3" key="1">
    <citation type="submission" date="2024-04" db="EMBL/GenBank/DDBJ databases">
        <authorList>
            <person name="Waldvogel A.-M."/>
            <person name="Schoenle A."/>
        </authorList>
    </citation>
    <scope>NUCLEOTIDE SEQUENCE [LARGE SCALE GENOMIC DNA]</scope>
</reference>
<evidence type="ECO:0000313" key="2">
    <source>
        <dbReference type="EMBL" id="CAL1606500.1"/>
    </source>
</evidence>
<gene>
    <name evidence="2" type="ORF">KC01_LOCUS33669</name>
</gene>
<accession>A0AAV2LZM7</accession>
<protein>
    <submittedName>
        <fullName evidence="2">Uncharacterized protein</fullName>
    </submittedName>
</protein>
<dbReference type="Proteomes" id="UP001497482">
    <property type="component" value="Chromosome 5"/>
</dbReference>
<evidence type="ECO:0000313" key="3">
    <source>
        <dbReference type="Proteomes" id="UP001497482"/>
    </source>
</evidence>